<dbReference type="SUPFAM" id="SSF69593">
    <property type="entry name" value="Glycerol-3-phosphate (1)-acyltransferase"/>
    <property type="match status" value="1"/>
</dbReference>
<evidence type="ECO:0000256" key="1">
    <source>
        <dbReference type="SAM" id="Phobius"/>
    </source>
</evidence>
<keyword evidence="1" id="KW-0472">Membrane</keyword>
<comment type="caution">
    <text evidence="3">The sequence shown here is derived from an EMBL/GenBank/DDBJ whole genome shotgun (WGS) entry which is preliminary data.</text>
</comment>
<feature type="domain" description="Phospholipid/glycerol acyltransferase" evidence="2">
    <location>
        <begin position="77"/>
        <end position="197"/>
    </location>
</feature>
<name>A0ABY2M3L9_9LEPT</name>
<accession>A0ABY2M3L9</accession>
<keyword evidence="1" id="KW-1133">Transmembrane helix</keyword>
<dbReference type="Proteomes" id="UP000298200">
    <property type="component" value="Unassembled WGS sequence"/>
</dbReference>
<sequence>MGKLQFFVVLCYLIPVVVVIFPIGLIFSYVFKITGLDRWSNRINNFLGYFWYRSFFMVTGRTLDVSLEGWDPKGNNRFLICNHTNALEVPLIVSLPYLSKEKDIRLSYLGGDIIQRYKIIPLMMHKTIVEAVIYSEKKPNFRNFKTDVLRVLKTRSIFLYPEGERTFTEEIKPFQTGVMKIAYKFDINLDVFVVSGFMGYSNLKEYKHLSKSKKIYFHYCGSILAKDHSTFEAYLAKAESLMKDKKRELEKLERIASESK</sequence>
<keyword evidence="1" id="KW-0812">Transmembrane</keyword>
<organism evidence="3 4">
    <name type="scientific">Leptospira yanagawae</name>
    <dbReference type="NCBI Taxonomy" id="293069"/>
    <lineage>
        <taxon>Bacteria</taxon>
        <taxon>Pseudomonadati</taxon>
        <taxon>Spirochaetota</taxon>
        <taxon>Spirochaetia</taxon>
        <taxon>Leptospirales</taxon>
        <taxon>Leptospiraceae</taxon>
        <taxon>Leptospira</taxon>
    </lineage>
</organism>
<protein>
    <submittedName>
        <fullName evidence="3">Acyl-phosphate glycerol 3-phosphate acyltransferase</fullName>
    </submittedName>
</protein>
<keyword evidence="4" id="KW-1185">Reference proteome</keyword>
<dbReference type="InterPro" id="IPR002123">
    <property type="entry name" value="Plipid/glycerol_acylTrfase"/>
</dbReference>
<keyword evidence="3" id="KW-0012">Acyltransferase</keyword>
<evidence type="ECO:0000313" key="3">
    <source>
        <dbReference type="EMBL" id="TGL21789.1"/>
    </source>
</evidence>
<dbReference type="SMART" id="SM00563">
    <property type="entry name" value="PlsC"/>
    <property type="match status" value="1"/>
</dbReference>
<dbReference type="EMBL" id="RQFU01000012">
    <property type="protein sequence ID" value="TGL21789.1"/>
    <property type="molecule type" value="Genomic_DNA"/>
</dbReference>
<dbReference type="Pfam" id="PF01553">
    <property type="entry name" value="Acyltransferase"/>
    <property type="match status" value="1"/>
</dbReference>
<gene>
    <name evidence="3" type="ORF">EHQ46_08030</name>
</gene>
<evidence type="ECO:0000313" key="4">
    <source>
        <dbReference type="Proteomes" id="UP000298200"/>
    </source>
</evidence>
<evidence type="ECO:0000259" key="2">
    <source>
        <dbReference type="SMART" id="SM00563"/>
    </source>
</evidence>
<feature type="transmembrane region" description="Helical" evidence="1">
    <location>
        <begin position="6"/>
        <end position="31"/>
    </location>
</feature>
<proteinExistence type="predicted"/>
<dbReference type="GO" id="GO:0016746">
    <property type="term" value="F:acyltransferase activity"/>
    <property type="evidence" value="ECO:0007669"/>
    <property type="project" value="UniProtKB-KW"/>
</dbReference>
<keyword evidence="3" id="KW-0808">Transferase</keyword>
<reference evidence="4" key="1">
    <citation type="journal article" date="2019" name="PLoS Negl. Trop. Dis.">
        <title>Revisiting the worldwide diversity of Leptospira species in the environment.</title>
        <authorList>
            <person name="Vincent A.T."/>
            <person name="Schiettekatte O."/>
            <person name="Bourhy P."/>
            <person name="Veyrier F.J."/>
            <person name="Picardeau M."/>
        </authorList>
    </citation>
    <scope>NUCLEOTIDE SEQUENCE [LARGE SCALE GENOMIC DNA]</scope>
    <source>
        <strain evidence="4">201800272</strain>
    </source>
</reference>